<dbReference type="InterPro" id="IPR003801">
    <property type="entry name" value="GTP_cyclohydrolase_FolE2/MptA"/>
</dbReference>
<comment type="similarity">
    <text evidence="2">Belongs to the GTP cyclohydrolase IV family.</text>
</comment>
<gene>
    <name evidence="2" type="primary">folE2</name>
    <name evidence="3" type="ORF">BCUE_0625</name>
</gene>
<sequence length="275" mass="31447">MKIIKSNLENISEIPDIQDLVDTRSIPISRVGIHNVRFPISILDKNNSTQNTVANWTMTVSLPANKKGTHMSRFLVLLEKFKNRSMDLSIFSEMNKDMLCLLNSENGDISASFPFFLEKKAPVSNVASLMSYDAQVNIRTYNNKTEFEIVVIVPVTSLCPCSKAISEYGAHNQRSNITLSITSSKIMEIYIEDIISLVEKEASCELWSILKRPDEKYVTEYAYNNPKFVEDLVRDIAFRINNIFPNINKYRVEAENFESIHNHSAYAVIEKTFKN</sequence>
<keyword evidence="4" id="KW-1185">Reference proteome</keyword>
<name>M1M3W9_9PROT</name>
<protein>
    <recommendedName>
        <fullName evidence="2">GTP cyclohydrolase FolE2</fullName>
        <ecNumber evidence="2">3.5.4.16</ecNumber>
    </recommendedName>
</protein>
<comment type="function">
    <text evidence="2">Converts GTP to 7,8-dihydroneopterin triphosphate.</text>
</comment>
<evidence type="ECO:0000256" key="2">
    <source>
        <dbReference type="HAMAP-Rule" id="MF_01527"/>
    </source>
</evidence>
<dbReference type="GO" id="GO:0003934">
    <property type="term" value="F:GTP cyclohydrolase I activity"/>
    <property type="evidence" value="ECO:0007669"/>
    <property type="project" value="UniProtKB-UniRule"/>
</dbReference>
<dbReference type="Proteomes" id="UP000011563">
    <property type="component" value="Chromosome"/>
</dbReference>
<evidence type="ECO:0000313" key="3">
    <source>
        <dbReference type="EMBL" id="AGF49804.1"/>
    </source>
</evidence>
<dbReference type="UniPathway" id="UPA00848">
    <property type="reaction ID" value="UER00151"/>
</dbReference>
<dbReference type="InterPro" id="IPR022838">
    <property type="entry name" value="GTP_cyclohydrolase_FolE2"/>
</dbReference>
<dbReference type="KEGG" id="kbt:BCUE_0625"/>
<dbReference type="NCBIfam" id="NF010200">
    <property type="entry name" value="PRK13674.1-1"/>
    <property type="match status" value="1"/>
</dbReference>
<proteinExistence type="inferred from homology"/>
<dbReference type="PANTHER" id="PTHR36445:SF1">
    <property type="entry name" value="GTP CYCLOHYDROLASE MPTA"/>
    <property type="match status" value="1"/>
</dbReference>
<dbReference type="AlphaFoldDB" id="M1M3W9"/>
<dbReference type="EC" id="3.5.4.16" evidence="2"/>
<accession>M1M3W9</accession>
<reference evidence="3 4" key="1">
    <citation type="journal article" date="2013" name="Genome Biol. Evol.">
        <title>Genome evolution and phylogenomic analysis of candidatus kinetoplastibacterium, the betaproteobacterial endosymbionts of strigomonas and angomonas.</title>
        <authorList>
            <person name="Alves J.M."/>
            <person name="Serrano M.G."/>
            <person name="Maia da Silva F."/>
            <person name="Voegtly L.J."/>
            <person name="Matveyev A.V."/>
            <person name="Teixeira M.M."/>
            <person name="Camargo E.P."/>
            <person name="Buck G.A."/>
        </authorList>
    </citation>
    <scope>NUCLEOTIDE SEQUENCE [LARGE SCALE GENOMIC DNA]</scope>
    <source>
        <strain evidence="3 4">TCC012E</strain>
    </source>
</reference>
<feature type="site" description="May be catalytically important" evidence="2">
    <location>
        <position position="159"/>
    </location>
</feature>
<comment type="pathway">
    <text evidence="2">Cofactor biosynthesis; 7,8-dihydroneopterin triphosphate biosynthesis; 7,8-dihydroneopterin triphosphate from GTP: step 1/1.</text>
</comment>
<keyword evidence="1 2" id="KW-0378">Hydrolase</keyword>
<dbReference type="PATRIC" id="fig|1208922.3.peg.358"/>
<comment type="catalytic activity">
    <reaction evidence="2">
        <text>GTP + H2O = 7,8-dihydroneopterin 3'-triphosphate + formate + H(+)</text>
        <dbReference type="Rhea" id="RHEA:17473"/>
        <dbReference type="ChEBI" id="CHEBI:15377"/>
        <dbReference type="ChEBI" id="CHEBI:15378"/>
        <dbReference type="ChEBI" id="CHEBI:15740"/>
        <dbReference type="ChEBI" id="CHEBI:37565"/>
        <dbReference type="ChEBI" id="CHEBI:58462"/>
        <dbReference type="EC" id="3.5.4.16"/>
    </reaction>
</comment>
<dbReference type="HAMAP" id="MF_01527_B">
    <property type="entry name" value="GTP_cyclohydrol_B"/>
    <property type="match status" value="1"/>
</dbReference>
<dbReference type="GO" id="GO:0046654">
    <property type="term" value="P:tetrahydrofolate biosynthetic process"/>
    <property type="evidence" value="ECO:0007669"/>
    <property type="project" value="UniProtKB-UniRule"/>
</dbReference>
<evidence type="ECO:0000313" key="4">
    <source>
        <dbReference type="Proteomes" id="UP000011563"/>
    </source>
</evidence>
<evidence type="ECO:0000256" key="1">
    <source>
        <dbReference type="ARBA" id="ARBA00022801"/>
    </source>
</evidence>
<dbReference type="Gene3D" id="3.10.270.10">
    <property type="entry name" value="Urate Oxidase"/>
    <property type="match status" value="1"/>
</dbReference>
<organism evidence="3 4">
    <name type="scientific">Candidatus Kinetoplastidibacterium blastocrithidiae TCC012E</name>
    <dbReference type="NCBI Taxonomy" id="1208922"/>
    <lineage>
        <taxon>Bacteria</taxon>
        <taxon>Pseudomonadati</taxon>
        <taxon>Pseudomonadota</taxon>
        <taxon>Betaproteobacteria</taxon>
        <taxon>Candidatus Kinetoplastidibacterium</taxon>
    </lineage>
</organism>
<dbReference type="EMBL" id="CP003807">
    <property type="protein sequence ID" value="AGF49804.1"/>
    <property type="molecule type" value="Genomic_DNA"/>
</dbReference>
<dbReference type="HOGENOM" id="CLU_062816_1_1_4"/>
<dbReference type="Pfam" id="PF02649">
    <property type="entry name" value="GCHY-1"/>
    <property type="match status" value="1"/>
</dbReference>
<dbReference type="PANTHER" id="PTHR36445">
    <property type="entry name" value="GTP CYCLOHYDROLASE MPTA"/>
    <property type="match status" value="1"/>
</dbReference>